<evidence type="ECO:0000256" key="1">
    <source>
        <dbReference type="SAM" id="MobiDB-lite"/>
    </source>
</evidence>
<comment type="caution">
    <text evidence="2">The sequence shown here is derived from an EMBL/GenBank/DDBJ whole genome shotgun (WGS) entry which is preliminary data.</text>
</comment>
<protein>
    <submittedName>
        <fullName evidence="2">Uncharacterized protein</fullName>
    </submittedName>
</protein>
<reference evidence="2 3" key="1">
    <citation type="submission" date="2021-06" db="EMBL/GenBank/DDBJ databases">
        <title>Caerostris extrusa draft genome.</title>
        <authorList>
            <person name="Kono N."/>
            <person name="Arakawa K."/>
        </authorList>
    </citation>
    <scope>NUCLEOTIDE SEQUENCE [LARGE SCALE GENOMIC DNA]</scope>
</reference>
<dbReference type="Proteomes" id="UP001054945">
    <property type="component" value="Unassembled WGS sequence"/>
</dbReference>
<keyword evidence="3" id="KW-1185">Reference proteome</keyword>
<feature type="region of interest" description="Disordered" evidence="1">
    <location>
        <begin position="1"/>
        <end position="22"/>
    </location>
</feature>
<dbReference type="EMBL" id="BPLR01007553">
    <property type="protein sequence ID" value="GIY17832.1"/>
    <property type="molecule type" value="Genomic_DNA"/>
</dbReference>
<evidence type="ECO:0000313" key="3">
    <source>
        <dbReference type="Proteomes" id="UP001054945"/>
    </source>
</evidence>
<feature type="compositionally biased region" description="Polar residues" evidence="1">
    <location>
        <begin position="7"/>
        <end position="17"/>
    </location>
</feature>
<evidence type="ECO:0000313" key="2">
    <source>
        <dbReference type="EMBL" id="GIY17832.1"/>
    </source>
</evidence>
<dbReference type="AlphaFoldDB" id="A0AAV4RCJ9"/>
<sequence>MSGNNGGELSQDLSSPTEQRRKSETLSLSFSLIPQKQALFVALISAAASSSSSAPAFLLSYGFSAPETGKMNFPRDPGDAKKRGPFVSIGSPDNEARWLFEYLTRIIERAAL</sequence>
<accession>A0AAV4RCJ9</accession>
<name>A0AAV4RCJ9_CAEEX</name>
<organism evidence="2 3">
    <name type="scientific">Caerostris extrusa</name>
    <name type="common">Bark spider</name>
    <name type="synonym">Caerostris bankana</name>
    <dbReference type="NCBI Taxonomy" id="172846"/>
    <lineage>
        <taxon>Eukaryota</taxon>
        <taxon>Metazoa</taxon>
        <taxon>Ecdysozoa</taxon>
        <taxon>Arthropoda</taxon>
        <taxon>Chelicerata</taxon>
        <taxon>Arachnida</taxon>
        <taxon>Araneae</taxon>
        <taxon>Araneomorphae</taxon>
        <taxon>Entelegynae</taxon>
        <taxon>Araneoidea</taxon>
        <taxon>Araneidae</taxon>
        <taxon>Caerostris</taxon>
    </lineage>
</organism>
<proteinExistence type="predicted"/>
<gene>
    <name evidence="2" type="ORF">CEXT_749461</name>
</gene>